<dbReference type="AlphaFoldDB" id="A0A1L6J790"/>
<feature type="compositionally biased region" description="Basic and acidic residues" evidence="1">
    <location>
        <begin position="65"/>
        <end position="77"/>
    </location>
</feature>
<keyword evidence="4" id="KW-1185">Reference proteome</keyword>
<accession>A0A1L6J790</accession>
<reference evidence="3 5" key="3">
    <citation type="submission" date="2018-07" db="EMBL/GenBank/DDBJ databases">
        <title>Genomic and Epidemiologic Investigation of an Indolent Hospital Outbreak.</title>
        <authorList>
            <person name="Johnson R.C."/>
            <person name="Deming C."/>
            <person name="Conlan S."/>
            <person name="Zellmer C.J."/>
            <person name="Michelin A.V."/>
            <person name="Lee-Lin S."/>
            <person name="Thomas P.J."/>
            <person name="Park M."/>
            <person name="Weingarten R.A."/>
            <person name="Less J."/>
            <person name="Dekker J.P."/>
            <person name="Frank K.M."/>
            <person name="Musser K.A."/>
            <person name="Mcquiston J.R."/>
            <person name="Henderson D.K."/>
            <person name="Lau A.F."/>
            <person name="Palmore T.N."/>
            <person name="Segre J.A."/>
        </authorList>
    </citation>
    <scope>NUCLEOTIDE SEQUENCE [LARGE SCALE GENOMIC DNA]</scope>
    <source>
        <strain evidence="3 5">SK-NIH.Env10_0317</strain>
    </source>
</reference>
<dbReference type="EMBL" id="CP018820">
    <property type="protein sequence ID" value="APR51779.1"/>
    <property type="molecule type" value="Genomic_DNA"/>
</dbReference>
<protein>
    <submittedName>
        <fullName evidence="2">Uncharacterized protein</fullName>
    </submittedName>
</protein>
<feature type="region of interest" description="Disordered" evidence="1">
    <location>
        <begin position="65"/>
        <end position="90"/>
    </location>
</feature>
<dbReference type="EMBL" id="QQWO01000001">
    <property type="protein sequence ID" value="RSV08185.1"/>
    <property type="molecule type" value="Genomic_DNA"/>
</dbReference>
<dbReference type="Proteomes" id="UP000286681">
    <property type="component" value="Unassembled WGS sequence"/>
</dbReference>
<reference evidence="4" key="2">
    <citation type="submission" date="2016-12" db="EMBL/GenBank/DDBJ databases">
        <title>Whole genome sequencing of Sphingomonas sp. ABOJV.</title>
        <authorList>
            <person name="Conlan S."/>
            <person name="Thomas P.J."/>
            <person name="Mullikin J."/>
            <person name="Palmore T.N."/>
            <person name="Frank K.M."/>
            <person name="Segre J.A."/>
        </authorList>
    </citation>
    <scope>NUCLEOTIDE SEQUENCE [LARGE SCALE GENOMIC DNA]</scope>
    <source>
        <strain evidence="4">ABOJV</strain>
    </source>
</reference>
<sequence length="107" mass="11137">MPLGVKLDLQTVVQALPDQEVELYFTNGSTTLASGAALVLRNGAAVAAPADGIVLVVRDPSNAKGVEKSRNFQDGRSDVPGGGSQPGTSTQWIVTISDRFSLALKRA</sequence>
<evidence type="ECO:0000313" key="4">
    <source>
        <dbReference type="Proteomes" id="UP000185161"/>
    </source>
</evidence>
<evidence type="ECO:0000313" key="3">
    <source>
        <dbReference type="EMBL" id="RSV08185.1"/>
    </source>
</evidence>
<evidence type="ECO:0000256" key="1">
    <source>
        <dbReference type="SAM" id="MobiDB-lite"/>
    </source>
</evidence>
<proteinExistence type="predicted"/>
<evidence type="ECO:0000313" key="5">
    <source>
        <dbReference type="Proteomes" id="UP000286681"/>
    </source>
</evidence>
<dbReference type="STRING" id="93064.BRX40_04425"/>
<name>A0A1L6J790_9SPHN</name>
<dbReference type="KEGG" id="skr:BRX40_04425"/>
<gene>
    <name evidence="2" type="ORF">BRX40_04425</name>
    <name evidence="3" type="ORF">CA257_01580</name>
</gene>
<dbReference type="RefSeq" id="WP_075150789.1">
    <property type="nucleotide sequence ID" value="NZ_QQWS01000001.1"/>
</dbReference>
<dbReference type="Proteomes" id="UP000185161">
    <property type="component" value="Chromosome"/>
</dbReference>
<organism evidence="2 4">
    <name type="scientific">Sphingomonas koreensis</name>
    <dbReference type="NCBI Taxonomy" id="93064"/>
    <lineage>
        <taxon>Bacteria</taxon>
        <taxon>Pseudomonadati</taxon>
        <taxon>Pseudomonadota</taxon>
        <taxon>Alphaproteobacteria</taxon>
        <taxon>Sphingomonadales</taxon>
        <taxon>Sphingomonadaceae</taxon>
        <taxon>Sphingomonas</taxon>
    </lineage>
</organism>
<evidence type="ECO:0000313" key="2">
    <source>
        <dbReference type="EMBL" id="APR51779.1"/>
    </source>
</evidence>
<reference evidence="2" key="1">
    <citation type="submission" date="2016-12" db="EMBL/GenBank/DDBJ databases">
        <title>Whole genome sequencing of Sphingomonas koreensis.</title>
        <authorList>
            <person name="Conlan S."/>
            <person name="Thomas P.J."/>
            <person name="Mullikin J."/>
            <person name="Palmore T.N."/>
            <person name="Frank K.M."/>
            <person name="Segre J.A."/>
        </authorList>
    </citation>
    <scope>NUCLEOTIDE SEQUENCE</scope>
    <source>
        <strain evidence="2">ABOJV</strain>
    </source>
</reference>